<proteinExistence type="predicted"/>
<evidence type="ECO:0000313" key="1">
    <source>
        <dbReference type="EMBL" id="EXC22912.1"/>
    </source>
</evidence>
<dbReference type="EMBL" id="KE345984">
    <property type="protein sequence ID" value="EXC22912.1"/>
    <property type="molecule type" value="Genomic_DNA"/>
</dbReference>
<dbReference type="AlphaFoldDB" id="W9S2K6"/>
<accession>W9S2K6</accession>
<gene>
    <name evidence="1" type="ORF">L484_007521</name>
</gene>
<name>W9S2K6_9ROSA</name>
<sequence length="78" mass="8328">MKLHNIRVLGTATPKLVSSGPSACMRSVVARRAGTAAGLAAANYTVCAVLALQCLGWPLQRLYRLVTYFFVSSTSKIV</sequence>
<dbReference type="Proteomes" id="UP000030645">
    <property type="component" value="Unassembled WGS sequence"/>
</dbReference>
<keyword evidence="2" id="KW-1185">Reference proteome</keyword>
<evidence type="ECO:0000313" key="2">
    <source>
        <dbReference type="Proteomes" id="UP000030645"/>
    </source>
</evidence>
<reference evidence="2" key="1">
    <citation type="submission" date="2013-01" db="EMBL/GenBank/DDBJ databases">
        <title>Draft Genome Sequence of a Mulberry Tree, Morus notabilis C.K. Schneid.</title>
        <authorList>
            <person name="He N."/>
            <person name="Zhao S."/>
        </authorList>
    </citation>
    <scope>NUCLEOTIDE SEQUENCE</scope>
</reference>
<protein>
    <submittedName>
        <fullName evidence="1">Uncharacterized protein</fullName>
    </submittedName>
</protein>
<organism evidence="1 2">
    <name type="scientific">Morus notabilis</name>
    <dbReference type="NCBI Taxonomy" id="981085"/>
    <lineage>
        <taxon>Eukaryota</taxon>
        <taxon>Viridiplantae</taxon>
        <taxon>Streptophyta</taxon>
        <taxon>Embryophyta</taxon>
        <taxon>Tracheophyta</taxon>
        <taxon>Spermatophyta</taxon>
        <taxon>Magnoliopsida</taxon>
        <taxon>eudicotyledons</taxon>
        <taxon>Gunneridae</taxon>
        <taxon>Pentapetalae</taxon>
        <taxon>rosids</taxon>
        <taxon>fabids</taxon>
        <taxon>Rosales</taxon>
        <taxon>Moraceae</taxon>
        <taxon>Moreae</taxon>
        <taxon>Morus</taxon>
    </lineage>
</organism>